<feature type="domain" description="HTH araC/xylS-type" evidence="3">
    <location>
        <begin position="245"/>
        <end position="343"/>
    </location>
</feature>
<dbReference type="InterPro" id="IPR009057">
    <property type="entry name" value="Homeodomain-like_sf"/>
</dbReference>
<dbReference type="PROSITE" id="PS01124">
    <property type="entry name" value="HTH_ARAC_FAMILY_2"/>
    <property type="match status" value="1"/>
</dbReference>
<dbReference type="InterPro" id="IPR018060">
    <property type="entry name" value="HTH_AraC"/>
</dbReference>
<accession>A0A6S7BNS1</accession>
<evidence type="ECO:0000256" key="1">
    <source>
        <dbReference type="ARBA" id="ARBA00023015"/>
    </source>
</evidence>
<reference evidence="4 5" key="1">
    <citation type="submission" date="2020-04" db="EMBL/GenBank/DDBJ databases">
        <authorList>
            <person name="De Canck E."/>
        </authorList>
    </citation>
    <scope>NUCLEOTIDE SEQUENCE [LARGE SCALE GENOMIC DNA]</scope>
    <source>
        <strain evidence="4 5">LMG 3441</strain>
    </source>
</reference>
<keyword evidence="5" id="KW-1185">Reference proteome</keyword>
<evidence type="ECO:0000313" key="5">
    <source>
        <dbReference type="Proteomes" id="UP000494269"/>
    </source>
</evidence>
<dbReference type="GO" id="GO:0003700">
    <property type="term" value="F:DNA-binding transcription factor activity"/>
    <property type="evidence" value="ECO:0007669"/>
    <property type="project" value="InterPro"/>
</dbReference>
<gene>
    <name evidence="4" type="primary">rhaS_10</name>
    <name evidence="4" type="ORF">LMG3441_05271</name>
</gene>
<dbReference type="EMBL" id="CADIJQ010000011">
    <property type="protein sequence ID" value="CAB3737339.1"/>
    <property type="molecule type" value="Genomic_DNA"/>
</dbReference>
<keyword evidence="1" id="KW-0805">Transcription regulation</keyword>
<dbReference type="GO" id="GO:0043565">
    <property type="term" value="F:sequence-specific DNA binding"/>
    <property type="evidence" value="ECO:0007669"/>
    <property type="project" value="InterPro"/>
</dbReference>
<dbReference type="InterPro" id="IPR009594">
    <property type="entry name" value="Tscrpt_reg_HTH_AraC_N"/>
</dbReference>
<sequence>MQRVPAAHTLERIHPLLRRRPTRAGDAPFGAHMPITTERPGDSVSAAALDIAVEPARRELLCTLDRMTGHLEGSLDTPIEGLYLHRLSQPTGAKPGLQKAALAVIAQGSKRLLIGDESFEYDPFHYLISSVDLPVVAKVSVASPTLPYLGLRLDLNPEEIAELISDENLPPLVPAEAARALCVNPLGGCLLDVVLRLLRLLDTPRDIPILAPMIKRELLYRLLMNGQGVVLRQSVLQDSQLNRVAKAIRILRDNYAQPLRVEEIARDVHMSVSSLHHHFKQATAMSPLQYQKHLRLQEARRLMLSDDAGVALAAHAVGYESSSQFSREYSRLFGTPPLRDKQRWKEESAGAAA</sequence>
<organism evidence="4 5">
    <name type="scientific">Achromobacter kerstersii</name>
    <dbReference type="NCBI Taxonomy" id="1353890"/>
    <lineage>
        <taxon>Bacteria</taxon>
        <taxon>Pseudomonadati</taxon>
        <taxon>Pseudomonadota</taxon>
        <taxon>Betaproteobacteria</taxon>
        <taxon>Burkholderiales</taxon>
        <taxon>Alcaligenaceae</taxon>
        <taxon>Achromobacter</taxon>
    </lineage>
</organism>
<dbReference type="Proteomes" id="UP000494269">
    <property type="component" value="Unassembled WGS sequence"/>
</dbReference>
<dbReference type="Pfam" id="PF06719">
    <property type="entry name" value="AraC_N"/>
    <property type="match status" value="1"/>
</dbReference>
<dbReference type="PANTHER" id="PTHR43436">
    <property type="entry name" value="ARAC-FAMILY TRANSCRIPTIONAL REGULATOR"/>
    <property type="match status" value="1"/>
</dbReference>
<evidence type="ECO:0000313" key="4">
    <source>
        <dbReference type="EMBL" id="CAB3737339.1"/>
    </source>
</evidence>
<name>A0A6S7BNS1_9BURK</name>
<protein>
    <submittedName>
        <fullName evidence="4">HTH-type transcriptional activator RhaS</fullName>
    </submittedName>
</protein>
<dbReference type="Pfam" id="PF12833">
    <property type="entry name" value="HTH_18"/>
    <property type="match status" value="1"/>
</dbReference>
<dbReference type="PANTHER" id="PTHR43436:SF1">
    <property type="entry name" value="TRANSCRIPTIONAL REGULATORY PROTEIN"/>
    <property type="match status" value="1"/>
</dbReference>
<proteinExistence type="predicted"/>
<keyword evidence="2" id="KW-0804">Transcription</keyword>
<dbReference type="Gene3D" id="1.10.10.60">
    <property type="entry name" value="Homeodomain-like"/>
    <property type="match status" value="2"/>
</dbReference>
<dbReference type="SMART" id="SM00342">
    <property type="entry name" value="HTH_ARAC"/>
    <property type="match status" value="1"/>
</dbReference>
<dbReference type="AlphaFoldDB" id="A0A6S7BNS1"/>
<dbReference type="SUPFAM" id="SSF46689">
    <property type="entry name" value="Homeodomain-like"/>
    <property type="match status" value="2"/>
</dbReference>
<evidence type="ECO:0000259" key="3">
    <source>
        <dbReference type="PROSITE" id="PS01124"/>
    </source>
</evidence>
<evidence type="ECO:0000256" key="2">
    <source>
        <dbReference type="ARBA" id="ARBA00023163"/>
    </source>
</evidence>